<comment type="caution">
    <text evidence="3">The sequence shown here is derived from an EMBL/GenBank/DDBJ whole genome shotgun (WGS) entry which is preliminary data.</text>
</comment>
<dbReference type="EMBL" id="JBHFNT010000139">
    <property type="protein sequence ID" value="MFB2836107.1"/>
    <property type="molecule type" value="Genomic_DNA"/>
</dbReference>
<dbReference type="InterPro" id="IPR008462">
    <property type="entry name" value="CsbD"/>
</dbReference>
<dbReference type="RefSeq" id="WP_413278501.1">
    <property type="nucleotide sequence ID" value="NZ_JBHFNT010000139.1"/>
</dbReference>
<evidence type="ECO:0000313" key="4">
    <source>
        <dbReference type="Proteomes" id="UP001576780"/>
    </source>
</evidence>
<dbReference type="SUPFAM" id="SSF69047">
    <property type="entry name" value="Hypothetical protein YjbJ"/>
    <property type="match status" value="1"/>
</dbReference>
<reference evidence="3 4" key="1">
    <citation type="submission" date="2024-09" db="EMBL/GenBank/DDBJ databases">
        <title>Floridaenema gen nov. (Aerosakkonemataceae, Aerosakkonematales ord. nov., Cyanobacteria) from benthic tropical and subtropical fresh waters, with the description of four new species.</title>
        <authorList>
            <person name="Moretto J.A."/>
            <person name="Berthold D.E."/>
            <person name="Lefler F.W."/>
            <person name="Huang I.-S."/>
            <person name="Laughinghouse H. IV."/>
        </authorList>
    </citation>
    <scope>NUCLEOTIDE SEQUENCE [LARGE SCALE GENOMIC DNA]</scope>
    <source>
        <strain evidence="3 4">BLCC-F167</strain>
    </source>
</reference>
<comment type="similarity">
    <text evidence="1">Belongs to the UPF0337 (CsbD) family.</text>
</comment>
<keyword evidence="4" id="KW-1185">Reference proteome</keyword>
<dbReference type="Proteomes" id="UP001576780">
    <property type="component" value="Unassembled WGS sequence"/>
</dbReference>
<protein>
    <submittedName>
        <fullName evidence="3">CsbD family protein</fullName>
    </submittedName>
</protein>
<accession>A0ABV4WM19</accession>
<gene>
    <name evidence="3" type="ORF">ACE1CA_16365</name>
</gene>
<dbReference type="Pfam" id="PF05532">
    <property type="entry name" value="CsbD"/>
    <property type="match status" value="1"/>
</dbReference>
<evidence type="ECO:0000256" key="1">
    <source>
        <dbReference type="ARBA" id="ARBA00009129"/>
    </source>
</evidence>
<dbReference type="InterPro" id="IPR036629">
    <property type="entry name" value="YjbJ_sf"/>
</dbReference>
<proteinExistence type="inferred from homology"/>
<organism evidence="3 4">
    <name type="scientific">Floridaenema evergladense BLCC-F167</name>
    <dbReference type="NCBI Taxonomy" id="3153639"/>
    <lineage>
        <taxon>Bacteria</taxon>
        <taxon>Bacillati</taxon>
        <taxon>Cyanobacteriota</taxon>
        <taxon>Cyanophyceae</taxon>
        <taxon>Oscillatoriophycideae</taxon>
        <taxon>Aerosakkonematales</taxon>
        <taxon>Aerosakkonemataceae</taxon>
        <taxon>Floridanema</taxon>
        <taxon>Floridanema evergladense</taxon>
    </lineage>
</organism>
<dbReference type="Gene3D" id="1.20.120.20">
    <property type="entry name" value="Apolipoprotein"/>
    <property type="match status" value="1"/>
</dbReference>
<sequence>MSIEDKIKAAAKDAEGKLQAAAGELTGDRKMKTEGEIKQAQAAALNTAADVKDKAQNLLDGIKNAASDAIDKVKQKLD</sequence>
<feature type="domain" description="CsbD-like" evidence="2">
    <location>
        <begin position="5"/>
        <end position="56"/>
    </location>
</feature>
<evidence type="ECO:0000259" key="2">
    <source>
        <dbReference type="Pfam" id="PF05532"/>
    </source>
</evidence>
<name>A0ABV4WM19_9CYAN</name>
<evidence type="ECO:0000313" key="3">
    <source>
        <dbReference type="EMBL" id="MFB2836107.1"/>
    </source>
</evidence>